<feature type="transmembrane region" description="Helical" evidence="7">
    <location>
        <begin position="346"/>
        <end position="369"/>
    </location>
</feature>
<dbReference type="GO" id="GO:0005886">
    <property type="term" value="C:plasma membrane"/>
    <property type="evidence" value="ECO:0007669"/>
    <property type="project" value="UniProtKB-SubCell"/>
</dbReference>
<keyword evidence="3" id="KW-1003">Cell membrane</keyword>
<evidence type="ECO:0000256" key="5">
    <source>
        <dbReference type="ARBA" id="ARBA00022989"/>
    </source>
</evidence>
<dbReference type="InterPro" id="IPR036458">
    <property type="entry name" value="Na:dicarbo_symporter_sf"/>
</dbReference>
<evidence type="ECO:0000313" key="9">
    <source>
        <dbReference type="Proteomes" id="UP000824178"/>
    </source>
</evidence>
<feature type="transmembrane region" description="Helical" evidence="7">
    <location>
        <begin position="213"/>
        <end position="236"/>
    </location>
</feature>
<evidence type="ECO:0000256" key="2">
    <source>
        <dbReference type="ARBA" id="ARBA00022448"/>
    </source>
</evidence>
<evidence type="ECO:0000256" key="3">
    <source>
        <dbReference type="ARBA" id="ARBA00022475"/>
    </source>
</evidence>
<accession>A0A9E2KK11</accession>
<protein>
    <submittedName>
        <fullName evidence="8">Dicarboxylate/amino acid:cation symporter</fullName>
    </submittedName>
</protein>
<evidence type="ECO:0000256" key="6">
    <source>
        <dbReference type="ARBA" id="ARBA00023136"/>
    </source>
</evidence>
<dbReference type="GO" id="GO:0015293">
    <property type="term" value="F:symporter activity"/>
    <property type="evidence" value="ECO:0007669"/>
    <property type="project" value="UniProtKB-KW"/>
</dbReference>
<evidence type="ECO:0000313" key="8">
    <source>
        <dbReference type="EMBL" id="MBU3819515.1"/>
    </source>
</evidence>
<keyword evidence="4 7" id="KW-0812">Transmembrane</keyword>
<dbReference type="AlphaFoldDB" id="A0A9E2KK11"/>
<sequence length="537" mass="57797">MKKEKRAHAKLHREIPLDGVGIDTVSELLVTALEQAEMDRKDIIRLRLAVEEILGLWEAKQEKKTVCIFRCGSRLGRRYIEIAVPGRRIDPSEESDPTGRMLCTNLMAQAGLSPVYSYQDGMNRLSFYPAKPHRISPLLQLLIAILGAVALGMTVKTMPPAAGEFAAGVVSPLFTAMMGVLQTLASPMIFLSVCWGILNIGDIHTLGRIGRVVLLRFLGVVFLLTGVTAAALVWVFRPENAATAMGENAASQIYGMILGIIPSNIITPFLEGNSLQIIFMAVCVGLVLLVLEEKTSALRTLLSQINMVVQFMMEVSSRYIAFFVFVSLLSLFLSETESSLTDVFKGIALAIVVCVICPLGYVLWASVRLKASFPMVLRKMLPTYLIALSTASSAAALSSNLETCERKLGISGQIVHFAVPLGQVIFKPGGAIGFFVLALGLAEFYGIAMPLPWVVTGVLTAGLLAIAAPPVPGGSLTCYSVLLAQLGIPSEAIGLAIAGNVILDFFMTSCGLSCLQAELMLSASKLGMLDRQKLEKE</sequence>
<dbReference type="Pfam" id="PF00375">
    <property type="entry name" value="SDF"/>
    <property type="match status" value="1"/>
</dbReference>
<feature type="transmembrane region" description="Helical" evidence="7">
    <location>
        <begin position="421"/>
        <end position="441"/>
    </location>
</feature>
<gene>
    <name evidence="8" type="ORF">H9864_03970</name>
</gene>
<proteinExistence type="predicted"/>
<comment type="subcellular location">
    <subcellularLocation>
        <location evidence="1">Cell membrane</location>
        <topology evidence="1">Multi-pass membrane protein</topology>
    </subcellularLocation>
</comment>
<comment type="caution">
    <text evidence="8">The sequence shown here is derived from an EMBL/GenBank/DDBJ whole genome shotgun (WGS) entry which is preliminary data.</text>
</comment>
<keyword evidence="2" id="KW-0813">Transport</keyword>
<dbReference type="PANTHER" id="PTHR42865:SF7">
    <property type="entry name" value="PROTON_GLUTAMATE-ASPARTATE SYMPORTER"/>
    <property type="match status" value="1"/>
</dbReference>
<dbReference type="PRINTS" id="PR00173">
    <property type="entry name" value="EDTRNSPORT"/>
</dbReference>
<dbReference type="SUPFAM" id="SSF118215">
    <property type="entry name" value="Proton glutamate symport protein"/>
    <property type="match status" value="1"/>
</dbReference>
<dbReference type="InterPro" id="IPR001991">
    <property type="entry name" value="Na-dicarboxylate_symporter"/>
</dbReference>
<dbReference type="Gene3D" id="1.10.3860.10">
    <property type="entry name" value="Sodium:dicarboxylate symporter"/>
    <property type="match status" value="1"/>
</dbReference>
<feature type="transmembrane region" description="Helical" evidence="7">
    <location>
        <begin position="274"/>
        <end position="291"/>
    </location>
</feature>
<dbReference type="EMBL" id="JAHLFH010000081">
    <property type="protein sequence ID" value="MBU3819515.1"/>
    <property type="molecule type" value="Genomic_DNA"/>
</dbReference>
<feature type="transmembrane region" description="Helical" evidence="7">
    <location>
        <begin position="381"/>
        <end position="401"/>
    </location>
</feature>
<feature type="transmembrane region" description="Helical" evidence="7">
    <location>
        <begin position="492"/>
        <end position="515"/>
    </location>
</feature>
<dbReference type="Proteomes" id="UP000824178">
    <property type="component" value="Unassembled WGS sequence"/>
</dbReference>
<name>A0A9E2KK11_9FIRM</name>
<reference evidence="8" key="2">
    <citation type="submission" date="2021-04" db="EMBL/GenBank/DDBJ databases">
        <authorList>
            <person name="Gilroy R."/>
        </authorList>
    </citation>
    <scope>NUCLEOTIDE SEQUENCE</scope>
    <source>
        <strain evidence="8">742</strain>
    </source>
</reference>
<feature type="transmembrane region" description="Helical" evidence="7">
    <location>
        <begin position="311"/>
        <end position="334"/>
    </location>
</feature>
<keyword evidence="5 7" id="KW-1133">Transmembrane helix</keyword>
<feature type="transmembrane region" description="Helical" evidence="7">
    <location>
        <begin position="135"/>
        <end position="153"/>
    </location>
</feature>
<feature type="transmembrane region" description="Helical" evidence="7">
    <location>
        <begin position="173"/>
        <end position="201"/>
    </location>
</feature>
<evidence type="ECO:0000256" key="7">
    <source>
        <dbReference type="SAM" id="Phobius"/>
    </source>
</evidence>
<feature type="transmembrane region" description="Helical" evidence="7">
    <location>
        <begin position="453"/>
        <end position="472"/>
    </location>
</feature>
<dbReference type="PANTHER" id="PTHR42865">
    <property type="entry name" value="PROTON/GLUTAMATE-ASPARTATE SYMPORTER"/>
    <property type="match status" value="1"/>
</dbReference>
<keyword evidence="6 7" id="KW-0472">Membrane</keyword>
<reference evidence="8" key="1">
    <citation type="journal article" date="2021" name="PeerJ">
        <title>Extensive microbial diversity within the chicken gut microbiome revealed by metagenomics and culture.</title>
        <authorList>
            <person name="Gilroy R."/>
            <person name="Ravi A."/>
            <person name="Getino M."/>
            <person name="Pursley I."/>
            <person name="Horton D.L."/>
            <person name="Alikhan N.F."/>
            <person name="Baker D."/>
            <person name="Gharbi K."/>
            <person name="Hall N."/>
            <person name="Watson M."/>
            <person name="Adriaenssens E.M."/>
            <person name="Foster-Nyarko E."/>
            <person name="Jarju S."/>
            <person name="Secka A."/>
            <person name="Antonio M."/>
            <person name="Oren A."/>
            <person name="Chaudhuri R.R."/>
            <person name="La Ragione R."/>
            <person name="Hildebrand F."/>
            <person name="Pallen M.J."/>
        </authorList>
    </citation>
    <scope>NUCLEOTIDE SEQUENCE</scope>
    <source>
        <strain evidence="8">742</strain>
    </source>
</reference>
<evidence type="ECO:0000256" key="4">
    <source>
        <dbReference type="ARBA" id="ARBA00022692"/>
    </source>
</evidence>
<evidence type="ECO:0000256" key="1">
    <source>
        <dbReference type="ARBA" id="ARBA00004651"/>
    </source>
</evidence>
<organism evidence="8 9">
    <name type="scientific">Candidatus Faecalibacterium intestinavium</name>
    <dbReference type="NCBI Taxonomy" id="2838580"/>
    <lineage>
        <taxon>Bacteria</taxon>
        <taxon>Bacillati</taxon>
        <taxon>Bacillota</taxon>
        <taxon>Clostridia</taxon>
        <taxon>Eubacteriales</taxon>
        <taxon>Oscillospiraceae</taxon>
        <taxon>Faecalibacterium</taxon>
    </lineage>
</organism>